<evidence type="ECO:0000313" key="1">
    <source>
        <dbReference type="EMBL" id="RKK30098.1"/>
    </source>
</evidence>
<sequence>MTDLLIEKIDGFMIDIELLESVRESIRKAWFATKPLNAADISTVPQMDNIVTFHLT</sequence>
<organism evidence="1 2">
    <name type="scientific">Fusarium oxysporum f. sp. cepae</name>
    <dbReference type="NCBI Taxonomy" id="396571"/>
    <lineage>
        <taxon>Eukaryota</taxon>
        <taxon>Fungi</taxon>
        <taxon>Dikarya</taxon>
        <taxon>Ascomycota</taxon>
        <taxon>Pezizomycotina</taxon>
        <taxon>Sordariomycetes</taxon>
        <taxon>Hypocreomycetidae</taxon>
        <taxon>Hypocreales</taxon>
        <taxon>Nectriaceae</taxon>
        <taxon>Fusarium</taxon>
        <taxon>Fusarium oxysporum species complex</taxon>
    </lineage>
</organism>
<gene>
    <name evidence="1" type="ORF">BFJ65_g2001</name>
</gene>
<dbReference type="EMBL" id="MRCU01000001">
    <property type="protein sequence ID" value="RKK30098.1"/>
    <property type="molecule type" value="Genomic_DNA"/>
</dbReference>
<reference evidence="1 2" key="1">
    <citation type="journal article" date="2018" name="Sci. Rep.">
        <title>Characterisation of pathogen-specific regions and novel effector candidates in Fusarium oxysporum f. sp. cepae.</title>
        <authorList>
            <person name="Armitage A.D."/>
            <person name="Taylor A."/>
            <person name="Sobczyk M.K."/>
            <person name="Baxter L."/>
            <person name="Greenfield B.P."/>
            <person name="Bates H.J."/>
            <person name="Wilson F."/>
            <person name="Jackson A.C."/>
            <person name="Ott S."/>
            <person name="Harrison R.J."/>
            <person name="Clarkson J.P."/>
        </authorList>
    </citation>
    <scope>NUCLEOTIDE SEQUENCE [LARGE SCALE GENOMIC DNA]</scope>
    <source>
        <strain evidence="1 2">FoC_Fus2</strain>
    </source>
</reference>
<dbReference type="Proteomes" id="UP000270866">
    <property type="component" value="Chromosome 1"/>
</dbReference>
<dbReference type="AlphaFoldDB" id="A0A3L6P8B7"/>
<evidence type="ECO:0000313" key="2">
    <source>
        <dbReference type="Proteomes" id="UP000270866"/>
    </source>
</evidence>
<comment type="caution">
    <text evidence="1">The sequence shown here is derived from an EMBL/GenBank/DDBJ whole genome shotgun (WGS) entry which is preliminary data.</text>
</comment>
<accession>A0A3L6P8B7</accession>
<protein>
    <submittedName>
        <fullName evidence="1">Uncharacterized protein</fullName>
    </submittedName>
</protein>
<name>A0A3L6P8B7_FUSOX</name>
<proteinExistence type="predicted"/>